<dbReference type="EMBL" id="DS027694">
    <property type="protein sequence ID" value="EAW19963.1"/>
    <property type="molecule type" value="Genomic_DNA"/>
</dbReference>
<accession>A1DAS3</accession>
<evidence type="ECO:0000256" key="1">
    <source>
        <dbReference type="SAM" id="MobiDB-lite"/>
    </source>
</evidence>
<feature type="compositionally biased region" description="Basic residues" evidence="1">
    <location>
        <begin position="31"/>
        <end position="41"/>
    </location>
</feature>
<evidence type="ECO:0000313" key="3">
    <source>
        <dbReference type="Proteomes" id="UP000006702"/>
    </source>
</evidence>
<feature type="compositionally biased region" description="Basic and acidic residues" evidence="1">
    <location>
        <begin position="121"/>
        <end position="130"/>
    </location>
</feature>
<protein>
    <submittedName>
        <fullName evidence="2">Uncharacterized protein</fullName>
    </submittedName>
</protein>
<reference evidence="3" key="1">
    <citation type="journal article" date="2008" name="PLoS Genet.">
        <title>Genomic islands in the pathogenic filamentous fungus Aspergillus fumigatus.</title>
        <authorList>
            <person name="Fedorova N.D."/>
            <person name="Khaldi N."/>
            <person name="Joardar V.S."/>
            <person name="Maiti R."/>
            <person name="Amedeo P."/>
            <person name="Anderson M.J."/>
            <person name="Crabtree J."/>
            <person name="Silva J.C."/>
            <person name="Badger J.H."/>
            <person name="Albarraq A."/>
            <person name="Angiuoli S."/>
            <person name="Bussey H."/>
            <person name="Bowyer P."/>
            <person name="Cotty P.J."/>
            <person name="Dyer P.S."/>
            <person name="Egan A."/>
            <person name="Galens K."/>
            <person name="Fraser-Liggett C.M."/>
            <person name="Haas B.J."/>
            <person name="Inman J.M."/>
            <person name="Kent R."/>
            <person name="Lemieux S."/>
            <person name="Malavazi I."/>
            <person name="Orvis J."/>
            <person name="Roemer T."/>
            <person name="Ronning C.M."/>
            <person name="Sundaram J.P."/>
            <person name="Sutton G."/>
            <person name="Turner G."/>
            <person name="Venter J.C."/>
            <person name="White O.R."/>
            <person name="Whitty B.R."/>
            <person name="Youngman P."/>
            <person name="Wolfe K.H."/>
            <person name="Goldman G.H."/>
            <person name="Wortman J.R."/>
            <person name="Jiang B."/>
            <person name="Denning D.W."/>
            <person name="Nierman W.C."/>
        </authorList>
    </citation>
    <scope>NUCLEOTIDE SEQUENCE [LARGE SCALE GENOMIC DNA]</scope>
    <source>
        <strain evidence="3">ATCC 1020 / DSM 3700 / CBS 544.65 / FGSC A1164 / JCM 1740 / NRRL 181 / WB 181</strain>
    </source>
</reference>
<evidence type="ECO:0000313" key="2">
    <source>
        <dbReference type="EMBL" id="EAW19963.1"/>
    </source>
</evidence>
<dbReference type="eggNOG" id="ENOG502RPP4">
    <property type="taxonomic scope" value="Eukaryota"/>
</dbReference>
<dbReference type="RefSeq" id="XP_001261860.1">
    <property type="nucleotide sequence ID" value="XM_001261859.1"/>
</dbReference>
<dbReference type="AlphaFoldDB" id="A1DAS3"/>
<feature type="compositionally biased region" description="Basic and acidic residues" evidence="1">
    <location>
        <begin position="95"/>
        <end position="113"/>
    </location>
</feature>
<dbReference type="VEuPathDB" id="FungiDB:NFIA_095830"/>
<dbReference type="HOGENOM" id="CLU_1938720_0_0_1"/>
<dbReference type="GeneID" id="4588339"/>
<organism evidence="2 3">
    <name type="scientific">Neosartorya fischeri (strain ATCC 1020 / DSM 3700 / CBS 544.65 / FGSC A1164 / JCM 1740 / NRRL 181 / WB 181)</name>
    <name type="common">Aspergillus fischerianus</name>
    <dbReference type="NCBI Taxonomy" id="331117"/>
    <lineage>
        <taxon>Eukaryota</taxon>
        <taxon>Fungi</taxon>
        <taxon>Dikarya</taxon>
        <taxon>Ascomycota</taxon>
        <taxon>Pezizomycotina</taxon>
        <taxon>Eurotiomycetes</taxon>
        <taxon>Eurotiomycetidae</taxon>
        <taxon>Eurotiales</taxon>
        <taxon>Aspergillaceae</taxon>
        <taxon>Aspergillus</taxon>
        <taxon>Aspergillus subgen. Fumigati</taxon>
    </lineage>
</organism>
<dbReference type="KEGG" id="nfi:NFIA_095830"/>
<proteinExistence type="predicted"/>
<keyword evidence="3" id="KW-1185">Reference proteome</keyword>
<name>A1DAS3_NEOFI</name>
<dbReference type="Proteomes" id="UP000006702">
    <property type="component" value="Unassembled WGS sequence"/>
</dbReference>
<sequence>MARIVKQVIINKGGCFQMEAPCVNHPRALRQKDKKAIKKKKMDSSIKTLVTLSLPLPGRSRSAREGRRGRRSGSCAQAHQGQRAPQSQQGEGGGEGEKEKKNKEDKEGKEGKGKTCALVMRSKENEMDME</sequence>
<feature type="region of interest" description="Disordered" evidence="1">
    <location>
        <begin position="31"/>
        <end position="130"/>
    </location>
</feature>
<dbReference type="OrthoDB" id="10605336at2759"/>
<gene>
    <name evidence="2" type="ORF">NFIA_095830</name>
</gene>
<feature type="compositionally biased region" description="Polar residues" evidence="1">
    <location>
        <begin position="75"/>
        <end position="89"/>
    </location>
</feature>